<dbReference type="OrthoDB" id="2377175at2"/>
<organism evidence="1 2">
    <name type="scientific">Cytobacillus kochii</name>
    <dbReference type="NCBI Taxonomy" id="859143"/>
    <lineage>
        <taxon>Bacteria</taxon>
        <taxon>Bacillati</taxon>
        <taxon>Bacillota</taxon>
        <taxon>Bacilli</taxon>
        <taxon>Bacillales</taxon>
        <taxon>Bacillaceae</taxon>
        <taxon>Cytobacillus</taxon>
    </lineage>
</organism>
<dbReference type="EMBL" id="CP022983">
    <property type="protein sequence ID" value="ASV69262.1"/>
    <property type="molecule type" value="Genomic_DNA"/>
</dbReference>
<dbReference type="Proteomes" id="UP000215137">
    <property type="component" value="Chromosome"/>
</dbReference>
<protein>
    <submittedName>
        <fullName evidence="1">Uncharacterized protein</fullName>
    </submittedName>
</protein>
<dbReference type="KEGG" id="bko:CKF48_19280"/>
<proteinExistence type="predicted"/>
<dbReference type="AlphaFoldDB" id="A0A248TM72"/>
<evidence type="ECO:0000313" key="2">
    <source>
        <dbReference type="Proteomes" id="UP000215137"/>
    </source>
</evidence>
<accession>A0A248TM72</accession>
<evidence type="ECO:0000313" key="1">
    <source>
        <dbReference type="EMBL" id="ASV69262.1"/>
    </source>
</evidence>
<gene>
    <name evidence="1" type="ORF">CKF48_19280</name>
</gene>
<dbReference type="RefSeq" id="WP_095372826.1">
    <property type="nucleotide sequence ID" value="NZ_CP022983.1"/>
</dbReference>
<name>A0A248TM72_9BACI</name>
<sequence length="67" mass="7960">MKDVNTFHVCATCINFLAVKNENGMRYFCERLGYETKPNYKFNCWEPKDHVKRLIEKRKGDGDEQLS</sequence>
<reference evidence="1 2" key="1">
    <citation type="submission" date="2017-08" db="EMBL/GenBank/DDBJ databases">
        <title>Complete Genome Sequence of Bacillus kochii Oregon-R-modENCODE STRAIN BDGP4, isolated from Drosophila melanogaster gut.</title>
        <authorList>
            <person name="Wan K.H."/>
            <person name="Yu C."/>
            <person name="Park S."/>
            <person name="Hammonds A.S."/>
            <person name="Booth B.W."/>
            <person name="Celniker S.E."/>
        </authorList>
    </citation>
    <scope>NUCLEOTIDE SEQUENCE [LARGE SCALE GENOMIC DNA]</scope>
    <source>
        <strain evidence="1 2">BDGP4</strain>
    </source>
</reference>
<keyword evidence="2" id="KW-1185">Reference proteome</keyword>